<reference evidence="8" key="2">
    <citation type="submission" date="2023-05" db="EMBL/GenBank/DDBJ databases">
        <authorList>
            <person name="Fouks B."/>
        </authorList>
    </citation>
    <scope>NUCLEOTIDE SEQUENCE</scope>
    <source>
        <strain evidence="8">Stay&amp;Tobe</strain>
        <tissue evidence="8">Testes</tissue>
    </source>
</reference>
<dbReference type="Proteomes" id="UP001233999">
    <property type="component" value="Unassembled WGS sequence"/>
</dbReference>
<evidence type="ECO:0000313" key="8">
    <source>
        <dbReference type="EMBL" id="KAJ9586912.1"/>
    </source>
</evidence>
<dbReference type="InterPro" id="IPR020846">
    <property type="entry name" value="MFS_dom"/>
</dbReference>
<keyword evidence="5 6" id="KW-0472">Membrane</keyword>
<organism evidence="8 9">
    <name type="scientific">Diploptera punctata</name>
    <name type="common">Pacific beetle cockroach</name>
    <dbReference type="NCBI Taxonomy" id="6984"/>
    <lineage>
        <taxon>Eukaryota</taxon>
        <taxon>Metazoa</taxon>
        <taxon>Ecdysozoa</taxon>
        <taxon>Arthropoda</taxon>
        <taxon>Hexapoda</taxon>
        <taxon>Insecta</taxon>
        <taxon>Pterygota</taxon>
        <taxon>Neoptera</taxon>
        <taxon>Polyneoptera</taxon>
        <taxon>Dictyoptera</taxon>
        <taxon>Blattodea</taxon>
        <taxon>Blaberoidea</taxon>
        <taxon>Blaberidae</taxon>
        <taxon>Diplopterinae</taxon>
        <taxon>Diploptera</taxon>
    </lineage>
</organism>
<name>A0AAD7ZUG9_DIPPU</name>
<keyword evidence="2" id="KW-0813">Transport</keyword>
<feature type="transmembrane region" description="Helical" evidence="6">
    <location>
        <begin position="304"/>
        <end position="322"/>
    </location>
</feature>
<keyword evidence="3 6" id="KW-0812">Transmembrane</keyword>
<dbReference type="PANTHER" id="PTHR23506">
    <property type="entry name" value="GH10249P"/>
    <property type="match status" value="1"/>
</dbReference>
<feature type="transmembrane region" description="Helical" evidence="6">
    <location>
        <begin position="394"/>
        <end position="416"/>
    </location>
</feature>
<dbReference type="Gene3D" id="1.20.1250.20">
    <property type="entry name" value="MFS general substrate transporter like domains"/>
    <property type="match status" value="1"/>
</dbReference>
<evidence type="ECO:0000256" key="6">
    <source>
        <dbReference type="SAM" id="Phobius"/>
    </source>
</evidence>
<dbReference type="InterPro" id="IPR036259">
    <property type="entry name" value="MFS_trans_sf"/>
</dbReference>
<gene>
    <name evidence="8" type="ORF">L9F63_019488</name>
</gene>
<dbReference type="InterPro" id="IPR050930">
    <property type="entry name" value="MFS_Vesicular_Transporter"/>
</dbReference>
<protein>
    <recommendedName>
        <fullName evidence="7">Major facilitator superfamily (MFS) profile domain-containing protein</fullName>
    </recommendedName>
</protein>
<dbReference type="Pfam" id="PF07690">
    <property type="entry name" value="MFS_1"/>
    <property type="match status" value="1"/>
</dbReference>
<evidence type="ECO:0000256" key="4">
    <source>
        <dbReference type="ARBA" id="ARBA00022989"/>
    </source>
</evidence>
<keyword evidence="9" id="KW-1185">Reference proteome</keyword>
<dbReference type="GO" id="GO:0030672">
    <property type="term" value="C:synaptic vesicle membrane"/>
    <property type="evidence" value="ECO:0007669"/>
    <property type="project" value="TreeGrafter"/>
</dbReference>
<sequence>MIPPTLEKLYTSKRMIVLVVYLSMFLDNILLTVVVPIMPDYLYTSEQDITDTHLEKNEVKLPITNKSVSSDCPTNQSVSKEVLKTSQNEDKMKVSIEGTIWDHQKGSQDYNFQVQSTIYSSQNRSTDRKHVERHLIHRERSHSYDKILVTIIPFKKHKVVQNSNVSNYKLLKTDYKHENKIEINNSFVKKQVKGMFTHNEFVVLNSSEPLEVNPPIDSIQTALHEETFRKKSQHYIHKSRNKQNFHEHSYQSGKADSINNTRFATRSVTDENGRIGFLLSSKALVQLIMNPVVGAVTANIGYHLPLFMGSISLMVASLLFAFGEQFIALLVARSLQGVASACISISGMCLVAEQFPDDAVRSRIMGFILGSMALGVLLGYPFGSLLYDFVGKMAPFLIISTAISFNAVLQFIVLDLRPVAEHLPLNTSWQRLLSDGHVLLIAGSIWLSTSSMAILEPCMPHLKWQLGMVFIPDSIGYFLGTNFFGSVAFQLGRWRVAVSAMATVGLSCALIPSARSVSELAVPHFCLGLGIGVVDAALVPLLADLMDSRYAAHYGSVYALQQMAVSLAYSLGPLIGGEMVRAIGFPWLMRAVGLLNISFCLILILKSNGISNPVRTLVSSNRLTMAYQILTLETSPMASMPAVNYQTHTKIDQPTIGSKNLYRKFLNSEDSD</sequence>
<feature type="transmembrane region" description="Helical" evidence="6">
    <location>
        <begin position="587"/>
        <end position="605"/>
    </location>
</feature>
<feature type="transmembrane region" description="Helical" evidence="6">
    <location>
        <begin position="15"/>
        <end position="37"/>
    </location>
</feature>
<feature type="transmembrane region" description="Helical" evidence="6">
    <location>
        <begin position="520"/>
        <end position="543"/>
    </location>
</feature>
<feature type="transmembrane region" description="Helical" evidence="6">
    <location>
        <begin position="467"/>
        <end position="489"/>
    </location>
</feature>
<feature type="transmembrane region" description="Helical" evidence="6">
    <location>
        <begin position="496"/>
        <end position="514"/>
    </location>
</feature>
<dbReference type="EMBL" id="JASPKZ010006824">
    <property type="protein sequence ID" value="KAJ9586912.1"/>
    <property type="molecule type" value="Genomic_DNA"/>
</dbReference>
<comment type="caution">
    <text evidence="8">The sequence shown here is derived from an EMBL/GenBank/DDBJ whole genome shotgun (WGS) entry which is preliminary data.</text>
</comment>
<reference evidence="8" key="1">
    <citation type="journal article" date="2023" name="IScience">
        <title>Live-bearing cockroach genome reveals convergent evolutionary mechanisms linked to viviparity in insects and beyond.</title>
        <authorList>
            <person name="Fouks B."/>
            <person name="Harrison M.C."/>
            <person name="Mikhailova A.A."/>
            <person name="Marchal E."/>
            <person name="English S."/>
            <person name="Carruthers M."/>
            <person name="Jennings E.C."/>
            <person name="Chiamaka E.L."/>
            <person name="Frigard R.A."/>
            <person name="Pippel M."/>
            <person name="Attardo G.M."/>
            <person name="Benoit J.B."/>
            <person name="Bornberg-Bauer E."/>
            <person name="Tobe S.S."/>
        </authorList>
    </citation>
    <scope>NUCLEOTIDE SEQUENCE</scope>
    <source>
        <strain evidence="8">Stay&amp;Tobe</strain>
    </source>
</reference>
<accession>A0AAD7ZUG9</accession>
<dbReference type="InterPro" id="IPR011701">
    <property type="entry name" value="MFS"/>
</dbReference>
<evidence type="ECO:0000256" key="1">
    <source>
        <dbReference type="ARBA" id="ARBA00004141"/>
    </source>
</evidence>
<feature type="transmembrane region" description="Helical" evidence="6">
    <location>
        <begin position="364"/>
        <end position="382"/>
    </location>
</feature>
<feature type="domain" description="Major facilitator superfamily (MFS) profile" evidence="7">
    <location>
        <begin position="396"/>
        <end position="672"/>
    </location>
</feature>
<evidence type="ECO:0000256" key="3">
    <source>
        <dbReference type="ARBA" id="ARBA00022692"/>
    </source>
</evidence>
<dbReference type="PANTHER" id="PTHR23506:SF4">
    <property type="entry name" value="PORTABELLA"/>
    <property type="match status" value="1"/>
</dbReference>
<dbReference type="PROSITE" id="PS50850">
    <property type="entry name" value="MFS"/>
    <property type="match status" value="1"/>
</dbReference>
<keyword evidence="4 6" id="KW-1133">Transmembrane helix</keyword>
<proteinExistence type="predicted"/>
<dbReference type="GO" id="GO:0015842">
    <property type="term" value="P:aminergic neurotransmitter loading into synaptic vesicle"/>
    <property type="evidence" value="ECO:0007669"/>
    <property type="project" value="TreeGrafter"/>
</dbReference>
<evidence type="ECO:0000259" key="7">
    <source>
        <dbReference type="PROSITE" id="PS50850"/>
    </source>
</evidence>
<feature type="transmembrane region" description="Helical" evidence="6">
    <location>
        <begin position="555"/>
        <end position="575"/>
    </location>
</feature>
<evidence type="ECO:0000313" key="9">
    <source>
        <dbReference type="Proteomes" id="UP001233999"/>
    </source>
</evidence>
<evidence type="ECO:0000256" key="5">
    <source>
        <dbReference type="ARBA" id="ARBA00023136"/>
    </source>
</evidence>
<dbReference type="SUPFAM" id="SSF103473">
    <property type="entry name" value="MFS general substrate transporter"/>
    <property type="match status" value="1"/>
</dbReference>
<comment type="subcellular location">
    <subcellularLocation>
        <location evidence="1">Membrane</location>
        <topology evidence="1">Multi-pass membrane protein</topology>
    </subcellularLocation>
</comment>
<dbReference type="CDD" id="cd17384">
    <property type="entry name" value="MFS_SLC18A1_2_VAT1_2"/>
    <property type="match status" value="1"/>
</dbReference>
<dbReference type="AlphaFoldDB" id="A0AAD7ZUG9"/>
<evidence type="ECO:0000256" key="2">
    <source>
        <dbReference type="ARBA" id="ARBA00022448"/>
    </source>
</evidence>
<dbReference type="GO" id="GO:0005335">
    <property type="term" value="F:serotonin:sodium:chloride symporter activity"/>
    <property type="evidence" value="ECO:0007669"/>
    <property type="project" value="TreeGrafter"/>
</dbReference>
<dbReference type="GO" id="GO:0043195">
    <property type="term" value="C:terminal bouton"/>
    <property type="evidence" value="ECO:0007669"/>
    <property type="project" value="TreeGrafter"/>
</dbReference>